<keyword evidence="14" id="KW-1185">Reference proteome</keyword>
<dbReference type="GO" id="GO:0043137">
    <property type="term" value="P:DNA replication, removal of RNA primer"/>
    <property type="evidence" value="ECO:0007669"/>
    <property type="project" value="TreeGrafter"/>
</dbReference>
<dbReference type="Gene3D" id="3.30.420.10">
    <property type="entry name" value="Ribonuclease H-like superfamily/Ribonuclease H"/>
    <property type="match status" value="1"/>
</dbReference>
<comment type="similarity">
    <text evidence="3 11">Belongs to the RNase H family.</text>
</comment>
<dbReference type="HAMAP" id="MF_00042">
    <property type="entry name" value="RNase_H"/>
    <property type="match status" value="1"/>
</dbReference>
<keyword evidence="6 11" id="KW-0540">Nuclease</keyword>
<dbReference type="FunFam" id="3.30.420.10:FF:000089">
    <property type="entry name" value="Ribonuclease H"/>
    <property type="match status" value="1"/>
</dbReference>
<protein>
    <recommendedName>
        <fullName evidence="5 11">Ribonuclease H</fullName>
        <shortName evidence="11">RNase H</shortName>
        <ecNumber evidence="5 11">3.1.26.4</ecNumber>
    </recommendedName>
</protein>
<comment type="cofactor">
    <cofactor evidence="11">
        <name>Mg(2+)</name>
        <dbReference type="ChEBI" id="CHEBI:18420"/>
    </cofactor>
    <text evidence="11">Binds 1 Mg(2+) ion per subunit. May bind a second metal ion at a regulatory site, or after substrate binding.</text>
</comment>
<comment type="caution">
    <text evidence="13">The sequence shown here is derived from an EMBL/GenBank/DDBJ whole genome shotgun (WGS) entry which is preliminary data.</text>
</comment>
<evidence type="ECO:0000256" key="5">
    <source>
        <dbReference type="ARBA" id="ARBA00012180"/>
    </source>
</evidence>
<dbReference type="GO" id="GO:0003676">
    <property type="term" value="F:nucleic acid binding"/>
    <property type="evidence" value="ECO:0007669"/>
    <property type="project" value="InterPro"/>
</dbReference>
<comment type="function">
    <text evidence="2 11">Endonuclease that specifically degrades the RNA of RNA-DNA hybrids.</text>
</comment>
<dbReference type="Proteomes" id="UP000620366">
    <property type="component" value="Unassembled WGS sequence"/>
</dbReference>
<evidence type="ECO:0000256" key="8">
    <source>
        <dbReference type="ARBA" id="ARBA00022759"/>
    </source>
</evidence>
<dbReference type="InterPro" id="IPR002156">
    <property type="entry name" value="RNaseH_domain"/>
</dbReference>
<name>A0A926DGF8_9FIRM</name>
<evidence type="ECO:0000256" key="1">
    <source>
        <dbReference type="ARBA" id="ARBA00000077"/>
    </source>
</evidence>
<reference evidence="13" key="1">
    <citation type="submission" date="2020-08" db="EMBL/GenBank/DDBJ databases">
        <title>Genome public.</title>
        <authorList>
            <person name="Liu C."/>
            <person name="Sun Q."/>
        </authorList>
    </citation>
    <scope>NUCLEOTIDE SEQUENCE</scope>
    <source>
        <strain evidence="13">BX7</strain>
    </source>
</reference>
<evidence type="ECO:0000256" key="2">
    <source>
        <dbReference type="ARBA" id="ARBA00004065"/>
    </source>
</evidence>
<dbReference type="PROSITE" id="PS50879">
    <property type="entry name" value="RNASE_H_1"/>
    <property type="match status" value="1"/>
</dbReference>
<dbReference type="NCBIfam" id="NF001236">
    <property type="entry name" value="PRK00203.1"/>
    <property type="match status" value="1"/>
</dbReference>
<proteinExistence type="inferred from homology"/>
<dbReference type="GO" id="GO:0005737">
    <property type="term" value="C:cytoplasm"/>
    <property type="evidence" value="ECO:0007669"/>
    <property type="project" value="UniProtKB-SubCell"/>
</dbReference>
<comment type="subcellular location">
    <subcellularLocation>
        <location evidence="11">Cytoplasm</location>
    </subcellularLocation>
</comment>
<dbReference type="InterPro" id="IPR050092">
    <property type="entry name" value="RNase_H"/>
</dbReference>
<keyword evidence="10 11" id="KW-0460">Magnesium</keyword>
<sequence>MKEVTIYTDGACSGNPGPGGYGAILQYGPHRRELSEGYRRTTNNRMELLGAIRALELLQEPCAVTLYSDSKYLVDAIEKGWVDSWQRRGWRKADNKPALNRDLWQRLLALLERHKVRFVWVKGHESNAGNNRCDELAVAASRAPTAVDEAFEQENSLPQ</sequence>
<dbReference type="InterPro" id="IPR012337">
    <property type="entry name" value="RNaseH-like_sf"/>
</dbReference>
<dbReference type="SUPFAM" id="SSF53098">
    <property type="entry name" value="Ribonuclease H-like"/>
    <property type="match status" value="1"/>
</dbReference>
<comment type="catalytic activity">
    <reaction evidence="1 11">
        <text>Endonucleolytic cleavage to 5'-phosphomonoester.</text>
        <dbReference type="EC" id="3.1.26.4"/>
    </reaction>
</comment>
<dbReference type="EC" id="3.1.26.4" evidence="5 11"/>
<dbReference type="InterPro" id="IPR036397">
    <property type="entry name" value="RNaseH_sf"/>
</dbReference>
<dbReference type="AlphaFoldDB" id="A0A926DGF8"/>
<evidence type="ECO:0000259" key="12">
    <source>
        <dbReference type="PROSITE" id="PS50879"/>
    </source>
</evidence>
<evidence type="ECO:0000256" key="10">
    <source>
        <dbReference type="ARBA" id="ARBA00022842"/>
    </source>
</evidence>
<evidence type="ECO:0000256" key="4">
    <source>
        <dbReference type="ARBA" id="ARBA00011245"/>
    </source>
</evidence>
<accession>A0A926DGF8</accession>
<feature type="binding site" evidence="11">
    <location>
        <position position="134"/>
    </location>
    <ligand>
        <name>Mg(2+)</name>
        <dbReference type="ChEBI" id="CHEBI:18420"/>
        <label>2</label>
    </ligand>
</feature>
<organism evidence="13 14">
    <name type="scientific">Feifania hominis</name>
    <dbReference type="NCBI Taxonomy" id="2763660"/>
    <lineage>
        <taxon>Bacteria</taxon>
        <taxon>Bacillati</taxon>
        <taxon>Bacillota</taxon>
        <taxon>Clostridia</taxon>
        <taxon>Eubacteriales</taxon>
        <taxon>Feifaniaceae</taxon>
        <taxon>Feifania</taxon>
    </lineage>
</organism>
<evidence type="ECO:0000313" key="14">
    <source>
        <dbReference type="Proteomes" id="UP000620366"/>
    </source>
</evidence>
<feature type="binding site" evidence="11">
    <location>
        <position position="9"/>
    </location>
    <ligand>
        <name>Mg(2+)</name>
        <dbReference type="ChEBI" id="CHEBI:18420"/>
        <label>1</label>
    </ligand>
</feature>
<dbReference type="GO" id="GO:0004523">
    <property type="term" value="F:RNA-DNA hybrid ribonuclease activity"/>
    <property type="evidence" value="ECO:0007669"/>
    <property type="project" value="UniProtKB-UniRule"/>
</dbReference>
<keyword evidence="11" id="KW-0963">Cytoplasm</keyword>
<feature type="binding site" evidence="11">
    <location>
        <position position="9"/>
    </location>
    <ligand>
        <name>Mg(2+)</name>
        <dbReference type="ChEBI" id="CHEBI:18420"/>
        <label>2</label>
    </ligand>
</feature>
<dbReference type="EMBL" id="JACRSP010000003">
    <property type="protein sequence ID" value="MBC8536595.1"/>
    <property type="molecule type" value="Genomic_DNA"/>
</dbReference>
<dbReference type="RefSeq" id="WP_249300436.1">
    <property type="nucleotide sequence ID" value="NZ_JACRSP010000003.1"/>
</dbReference>
<gene>
    <name evidence="11 13" type="primary">rnhA</name>
    <name evidence="13" type="ORF">H8695_07845</name>
</gene>
<evidence type="ECO:0000256" key="3">
    <source>
        <dbReference type="ARBA" id="ARBA00005300"/>
    </source>
</evidence>
<comment type="subunit">
    <text evidence="4 11">Monomer.</text>
</comment>
<dbReference type="Pfam" id="PF00075">
    <property type="entry name" value="RNase_H"/>
    <property type="match status" value="1"/>
</dbReference>
<evidence type="ECO:0000256" key="7">
    <source>
        <dbReference type="ARBA" id="ARBA00022723"/>
    </source>
</evidence>
<dbReference type="PANTHER" id="PTHR10642">
    <property type="entry name" value="RIBONUCLEASE H1"/>
    <property type="match status" value="1"/>
</dbReference>
<keyword evidence="9 11" id="KW-0378">Hydrolase</keyword>
<feature type="binding site" evidence="11">
    <location>
        <position position="47"/>
    </location>
    <ligand>
        <name>Mg(2+)</name>
        <dbReference type="ChEBI" id="CHEBI:18420"/>
        <label>1</label>
    </ligand>
</feature>
<keyword evidence="7 11" id="KW-0479">Metal-binding</keyword>
<keyword evidence="8 11" id="KW-0255">Endonuclease</keyword>
<evidence type="ECO:0000256" key="11">
    <source>
        <dbReference type="HAMAP-Rule" id="MF_00042"/>
    </source>
</evidence>
<dbReference type="CDD" id="cd09278">
    <property type="entry name" value="RNase_HI_prokaryote_like"/>
    <property type="match status" value="1"/>
</dbReference>
<evidence type="ECO:0000256" key="9">
    <source>
        <dbReference type="ARBA" id="ARBA00022801"/>
    </source>
</evidence>
<evidence type="ECO:0000313" key="13">
    <source>
        <dbReference type="EMBL" id="MBC8536595.1"/>
    </source>
</evidence>
<feature type="domain" description="RNase H type-1" evidence="12">
    <location>
        <begin position="1"/>
        <end position="142"/>
    </location>
</feature>
<evidence type="ECO:0000256" key="6">
    <source>
        <dbReference type="ARBA" id="ARBA00022722"/>
    </source>
</evidence>
<dbReference type="PANTHER" id="PTHR10642:SF26">
    <property type="entry name" value="RIBONUCLEASE H1"/>
    <property type="match status" value="1"/>
</dbReference>
<dbReference type="InterPro" id="IPR022892">
    <property type="entry name" value="RNaseHI"/>
</dbReference>
<feature type="binding site" evidence="11">
    <location>
        <position position="69"/>
    </location>
    <ligand>
        <name>Mg(2+)</name>
        <dbReference type="ChEBI" id="CHEBI:18420"/>
        <label>1</label>
    </ligand>
</feature>
<dbReference type="GO" id="GO:0000287">
    <property type="term" value="F:magnesium ion binding"/>
    <property type="evidence" value="ECO:0007669"/>
    <property type="project" value="UniProtKB-UniRule"/>
</dbReference>